<sequence>MWSVDGQLGSHSGNMNDLPPERTDFVGPFLARDDGENLTFHKNYACIFTCIVVRAIHLELVSTICGK</sequence>
<reference evidence="2 3" key="1">
    <citation type="submission" date="2015-01" db="EMBL/GenBank/DDBJ databases">
        <title>Evolution of Trichinella species and genotypes.</title>
        <authorList>
            <person name="Korhonen P.K."/>
            <person name="Edoardo P."/>
            <person name="Giuseppe L.R."/>
            <person name="Gasser R.B."/>
        </authorList>
    </citation>
    <scope>NUCLEOTIDE SEQUENCE [LARGE SCALE GENOMIC DNA]</scope>
    <source>
        <strain evidence="2">ISS37</strain>
    </source>
</reference>
<dbReference type="Proteomes" id="UP000054630">
    <property type="component" value="Unassembled WGS sequence"/>
</dbReference>
<evidence type="ECO:0000256" key="1">
    <source>
        <dbReference type="SAM" id="MobiDB-lite"/>
    </source>
</evidence>
<gene>
    <name evidence="2" type="ORF">T07_8531</name>
</gene>
<name>A0A0V0SCF2_9BILA</name>
<dbReference type="OrthoDB" id="5984724at2759"/>
<proteinExistence type="predicted"/>
<dbReference type="EMBL" id="JYDL01000018">
    <property type="protein sequence ID" value="KRX24388.1"/>
    <property type="molecule type" value="Genomic_DNA"/>
</dbReference>
<evidence type="ECO:0000313" key="2">
    <source>
        <dbReference type="EMBL" id="KRX24388.1"/>
    </source>
</evidence>
<feature type="region of interest" description="Disordered" evidence="1">
    <location>
        <begin position="1"/>
        <end position="20"/>
    </location>
</feature>
<comment type="caution">
    <text evidence="2">The sequence shown here is derived from an EMBL/GenBank/DDBJ whole genome shotgun (WGS) entry which is preliminary data.</text>
</comment>
<dbReference type="AlphaFoldDB" id="A0A0V0SCF2"/>
<keyword evidence="3" id="KW-1185">Reference proteome</keyword>
<protein>
    <submittedName>
        <fullName evidence="2">Uncharacterized protein</fullName>
    </submittedName>
</protein>
<organism evidence="2 3">
    <name type="scientific">Trichinella nelsoni</name>
    <dbReference type="NCBI Taxonomy" id="6336"/>
    <lineage>
        <taxon>Eukaryota</taxon>
        <taxon>Metazoa</taxon>
        <taxon>Ecdysozoa</taxon>
        <taxon>Nematoda</taxon>
        <taxon>Enoplea</taxon>
        <taxon>Dorylaimia</taxon>
        <taxon>Trichinellida</taxon>
        <taxon>Trichinellidae</taxon>
        <taxon>Trichinella</taxon>
    </lineage>
</organism>
<accession>A0A0V0SCF2</accession>
<evidence type="ECO:0000313" key="3">
    <source>
        <dbReference type="Proteomes" id="UP000054630"/>
    </source>
</evidence>